<protein>
    <submittedName>
        <fullName evidence="7">Trypsin</fullName>
    </submittedName>
</protein>
<keyword evidence="3" id="KW-0645">Protease</keyword>
<evidence type="ECO:0000256" key="2">
    <source>
        <dbReference type="ARBA" id="ARBA00023157"/>
    </source>
</evidence>
<evidence type="ECO:0000313" key="8">
    <source>
        <dbReference type="Proteomes" id="UP000237846"/>
    </source>
</evidence>
<reference evidence="7 8" key="1">
    <citation type="submission" date="2018-03" db="EMBL/GenBank/DDBJ databases">
        <title>Genomic Encyclopedia of Archaeal and Bacterial Type Strains, Phase II (KMG-II): from individual species to whole genera.</title>
        <authorList>
            <person name="Goeker M."/>
        </authorList>
    </citation>
    <scope>NUCLEOTIDE SEQUENCE [LARGE SCALE GENOMIC DNA]</scope>
    <source>
        <strain evidence="7 8">DSM 45601</strain>
    </source>
</reference>
<dbReference type="PROSITE" id="PS00135">
    <property type="entry name" value="TRYPSIN_SER"/>
    <property type="match status" value="1"/>
</dbReference>
<dbReference type="InterPro" id="IPR050430">
    <property type="entry name" value="Peptidase_S1"/>
</dbReference>
<dbReference type="Gene3D" id="2.40.10.10">
    <property type="entry name" value="Trypsin-like serine proteases"/>
    <property type="match status" value="1"/>
</dbReference>
<evidence type="ECO:0000256" key="4">
    <source>
        <dbReference type="SAM" id="MobiDB-lite"/>
    </source>
</evidence>
<keyword evidence="8" id="KW-1185">Reference proteome</keyword>
<evidence type="ECO:0000313" key="7">
    <source>
        <dbReference type="EMBL" id="PRX96331.1"/>
    </source>
</evidence>
<dbReference type="AlphaFoldDB" id="A0A2T0PXQ7"/>
<organism evidence="7 8">
    <name type="scientific">Allonocardiopsis opalescens</name>
    <dbReference type="NCBI Taxonomy" id="1144618"/>
    <lineage>
        <taxon>Bacteria</taxon>
        <taxon>Bacillati</taxon>
        <taxon>Actinomycetota</taxon>
        <taxon>Actinomycetes</taxon>
        <taxon>Streptosporangiales</taxon>
        <taxon>Allonocardiopsis</taxon>
    </lineage>
</organism>
<accession>A0A2T0PXQ7</accession>
<keyword evidence="2" id="KW-1015">Disulfide bond</keyword>
<dbReference type="FunFam" id="2.40.10.10:FF:000002">
    <property type="entry name" value="Transmembrane protease serine"/>
    <property type="match status" value="1"/>
</dbReference>
<evidence type="ECO:0000256" key="3">
    <source>
        <dbReference type="RuleBase" id="RU363034"/>
    </source>
</evidence>
<dbReference type="PANTHER" id="PTHR24276">
    <property type="entry name" value="POLYSERASE-RELATED"/>
    <property type="match status" value="1"/>
</dbReference>
<evidence type="ECO:0000256" key="1">
    <source>
        <dbReference type="ARBA" id="ARBA00007664"/>
    </source>
</evidence>
<dbReference type="InterPro" id="IPR043504">
    <property type="entry name" value="Peptidase_S1_PA_chymotrypsin"/>
</dbReference>
<feature type="region of interest" description="Disordered" evidence="4">
    <location>
        <begin position="136"/>
        <end position="160"/>
    </location>
</feature>
<evidence type="ECO:0000256" key="5">
    <source>
        <dbReference type="SAM" id="SignalP"/>
    </source>
</evidence>
<feature type="compositionally biased region" description="Low complexity" evidence="4">
    <location>
        <begin position="136"/>
        <end position="145"/>
    </location>
</feature>
<dbReference type="InterPro" id="IPR009003">
    <property type="entry name" value="Peptidase_S1_PA"/>
</dbReference>
<dbReference type="InterPro" id="IPR006311">
    <property type="entry name" value="TAT_signal"/>
</dbReference>
<dbReference type="CDD" id="cd00190">
    <property type="entry name" value="Tryp_SPc"/>
    <property type="match status" value="1"/>
</dbReference>
<dbReference type="PRINTS" id="PR00722">
    <property type="entry name" value="CHYMOTRYPSIN"/>
</dbReference>
<comment type="similarity">
    <text evidence="1">Belongs to the peptidase S1 family.</text>
</comment>
<dbReference type="RefSeq" id="WP_211303112.1">
    <property type="nucleotide sequence ID" value="NZ_PVZC01000008.1"/>
</dbReference>
<name>A0A2T0PXQ7_9ACTN</name>
<evidence type="ECO:0000259" key="6">
    <source>
        <dbReference type="PROSITE" id="PS50240"/>
    </source>
</evidence>
<dbReference type="PROSITE" id="PS51318">
    <property type="entry name" value="TAT"/>
    <property type="match status" value="1"/>
</dbReference>
<feature type="domain" description="Peptidase S1" evidence="6">
    <location>
        <begin position="46"/>
        <end position="309"/>
    </location>
</feature>
<dbReference type="InterPro" id="IPR001314">
    <property type="entry name" value="Peptidase_S1A"/>
</dbReference>
<keyword evidence="5" id="KW-0732">Signal</keyword>
<dbReference type="GO" id="GO:0004252">
    <property type="term" value="F:serine-type endopeptidase activity"/>
    <property type="evidence" value="ECO:0007669"/>
    <property type="project" value="InterPro"/>
</dbReference>
<dbReference type="PROSITE" id="PS00134">
    <property type="entry name" value="TRYPSIN_HIS"/>
    <property type="match status" value="1"/>
</dbReference>
<comment type="caution">
    <text evidence="7">The sequence shown here is derived from an EMBL/GenBank/DDBJ whole genome shotgun (WGS) entry which is preliminary data.</text>
</comment>
<dbReference type="Pfam" id="PF00089">
    <property type="entry name" value="Trypsin"/>
    <property type="match status" value="1"/>
</dbReference>
<dbReference type="SUPFAM" id="SSF50494">
    <property type="entry name" value="Trypsin-like serine proteases"/>
    <property type="match status" value="1"/>
</dbReference>
<feature type="signal peptide" evidence="5">
    <location>
        <begin position="1"/>
        <end position="24"/>
    </location>
</feature>
<dbReference type="InterPro" id="IPR033116">
    <property type="entry name" value="TRYPSIN_SER"/>
</dbReference>
<gene>
    <name evidence="7" type="ORF">CLV72_108339</name>
</gene>
<dbReference type="InterPro" id="IPR018114">
    <property type="entry name" value="TRYPSIN_HIS"/>
</dbReference>
<dbReference type="SMART" id="SM00020">
    <property type="entry name" value="Tryp_SPc"/>
    <property type="match status" value="1"/>
</dbReference>
<dbReference type="EMBL" id="PVZC01000008">
    <property type="protein sequence ID" value="PRX96331.1"/>
    <property type="molecule type" value="Genomic_DNA"/>
</dbReference>
<dbReference type="PROSITE" id="PS50240">
    <property type="entry name" value="TRYPSIN_DOM"/>
    <property type="match status" value="1"/>
</dbReference>
<dbReference type="PANTHER" id="PTHR24276:SF98">
    <property type="entry name" value="FI18310P1-RELATED"/>
    <property type="match status" value="1"/>
</dbReference>
<keyword evidence="3" id="KW-0378">Hydrolase</keyword>
<feature type="compositionally biased region" description="Basic and acidic residues" evidence="4">
    <location>
        <begin position="151"/>
        <end position="160"/>
    </location>
</feature>
<sequence>MRTTSPRRLLLAGVGLLAVLAAGAAAPVAAAAADSPDAGPTHEPMIVGGGPASTDDYPWVVAISYPDLYPDSPSAQACGGTLVASDKVVTAAHCADFVTPSDVQVIGGRTDLRTNAGTVRDVVDIWVHPDYLEAAAQTDATTTEEPAPPAPRRDEPHADEPYVQAPADIAVLTLDREMPYRPIAYAAPDQTDLYEPGTMSRVLGWGDTREGSGEGSPILRQAQAPTVDDQQCTDALAEAGFLYDIESYFCVGYDEGGVDSCQGDSGGPLIIDNTLAGVVSWGAGCARPGLPGAYTRVTTYADDIAEQINTPADQR</sequence>
<dbReference type="GO" id="GO:0006508">
    <property type="term" value="P:proteolysis"/>
    <property type="evidence" value="ECO:0007669"/>
    <property type="project" value="UniProtKB-KW"/>
</dbReference>
<keyword evidence="3" id="KW-0720">Serine protease</keyword>
<dbReference type="Proteomes" id="UP000237846">
    <property type="component" value="Unassembled WGS sequence"/>
</dbReference>
<dbReference type="InterPro" id="IPR001254">
    <property type="entry name" value="Trypsin_dom"/>
</dbReference>
<proteinExistence type="inferred from homology"/>
<feature type="chain" id="PRO_5038391285" evidence="5">
    <location>
        <begin position="25"/>
        <end position="315"/>
    </location>
</feature>